<dbReference type="Gene3D" id="3.40.50.300">
    <property type="entry name" value="P-loop containing nucleotide triphosphate hydrolases"/>
    <property type="match status" value="1"/>
</dbReference>
<name>A0ABU6AE66_9PSEU</name>
<dbReference type="PANTHER" id="PTHR37816:SF1">
    <property type="entry name" value="TOXIN"/>
    <property type="match status" value="1"/>
</dbReference>
<reference evidence="1 2" key="1">
    <citation type="submission" date="2023-10" db="EMBL/GenBank/DDBJ databases">
        <title>Saccharopolyspora sp. nov., isolated from mangrove soil.</title>
        <authorList>
            <person name="Lu Y."/>
            <person name="Liu W."/>
        </authorList>
    </citation>
    <scope>NUCLEOTIDE SEQUENCE [LARGE SCALE GENOMIC DNA]</scope>
    <source>
        <strain evidence="1 2">S2-29</strain>
    </source>
</reference>
<dbReference type="RefSeq" id="WP_324267252.1">
    <property type="nucleotide sequence ID" value="NZ_JAWLNX010000014.1"/>
</dbReference>
<comment type="caution">
    <text evidence="1">The sequence shown here is derived from an EMBL/GenBank/DDBJ whole genome shotgun (WGS) entry which is preliminary data.</text>
</comment>
<proteinExistence type="predicted"/>
<dbReference type="InterPro" id="IPR027417">
    <property type="entry name" value="P-loop_NTPase"/>
</dbReference>
<evidence type="ECO:0000313" key="1">
    <source>
        <dbReference type="EMBL" id="MEB3369768.1"/>
    </source>
</evidence>
<sequence>MTVDNTSGQPQRIAVVGSSGAGKSTFARELGRRMEIPVISLDRHYWRPGWRRPPRQQWRHEQAVLLDAHPGWIADGNYWSTLDVRLHRADTVIVLDLPRRICLAQALRRVLRHWGQSIQAPGCPERWSWGFLGYIWSFPNRHRPRLLATLDEHAAHIHVVMLRTRRDVREYLADLA</sequence>
<accession>A0ABU6AE66</accession>
<dbReference type="EMBL" id="JAWLNX010000014">
    <property type="protein sequence ID" value="MEB3369768.1"/>
    <property type="molecule type" value="Genomic_DNA"/>
</dbReference>
<keyword evidence="2" id="KW-1185">Reference proteome</keyword>
<gene>
    <name evidence="1" type="ORF">R4I43_20365</name>
</gene>
<dbReference type="InterPro" id="IPR052922">
    <property type="entry name" value="Cytidylate_Kinase-2"/>
</dbReference>
<dbReference type="Proteomes" id="UP001327093">
    <property type="component" value="Unassembled WGS sequence"/>
</dbReference>
<dbReference type="SUPFAM" id="SSF52540">
    <property type="entry name" value="P-loop containing nucleoside triphosphate hydrolases"/>
    <property type="match status" value="1"/>
</dbReference>
<dbReference type="PANTHER" id="PTHR37816">
    <property type="entry name" value="YALI0E33011P"/>
    <property type="match status" value="1"/>
</dbReference>
<organism evidence="1 2">
    <name type="scientific">Saccharopolyspora mangrovi</name>
    <dbReference type="NCBI Taxonomy" id="3082379"/>
    <lineage>
        <taxon>Bacteria</taxon>
        <taxon>Bacillati</taxon>
        <taxon>Actinomycetota</taxon>
        <taxon>Actinomycetes</taxon>
        <taxon>Pseudonocardiales</taxon>
        <taxon>Pseudonocardiaceae</taxon>
        <taxon>Saccharopolyspora</taxon>
    </lineage>
</organism>
<protein>
    <submittedName>
        <fullName evidence="1">DNA topology modulation protein FlaR</fullName>
    </submittedName>
</protein>
<evidence type="ECO:0000313" key="2">
    <source>
        <dbReference type="Proteomes" id="UP001327093"/>
    </source>
</evidence>